<sequence length="21" mass="2426">MNTQMSKCTYISVTTPVVQMY</sequence>
<organism evidence="1">
    <name type="scientific">Anguilla anguilla</name>
    <name type="common">European freshwater eel</name>
    <name type="synonym">Muraena anguilla</name>
    <dbReference type="NCBI Taxonomy" id="7936"/>
    <lineage>
        <taxon>Eukaryota</taxon>
        <taxon>Metazoa</taxon>
        <taxon>Chordata</taxon>
        <taxon>Craniata</taxon>
        <taxon>Vertebrata</taxon>
        <taxon>Euteleostomi</taxon>
        <taxon>Actinopterygii</taxon>
        <taxon>Neopterygii</taxon>
        <taxon>Teleostei</taxon>
        <taxon>Anguilliformes</taxon>
        <taxon>Anguillidae</taxon>
        <taxon>Anguilla</taxon>
    </lineage>
</organism>
<proteinExistence type="predicted"/>
<reference evidence="1" key="2">
    <citation type="journal article" date="2015" name="Fish Shellfish Immunol.">
        <title>Early steps in the European eel (Anguilla anguilla)-Vibrio vulnificus interaction in the gills: Role of the RtxA13 toxin.</title>
        <authorList>
            <person name="Callol A."/>
            <person name="Pajuelo D."/>
            <person name="Ebbesson L."/>
            <person name="Teles M."/>
            <person name="MacKenzie S."/>
            <person name="Amaro C."/>
        </authorList>
    </citation>
    <scope>NUCLEOTIDE SEQUENCE</scope>
</reference>
<accession>A0A0E9TXB8</accession>
<protein>
    <submittedName>
        <fullName evidence="1">Uncharacterized protein</fullName>
    </submittedName>
</protein>
<dbReference type="EMBL" id="GBXM01050376">
    <property type="protein sequence ID" value="JAH58201.1"/>
    <property type="molecule type" value="Transcribed_RNA"/>
</dbReference>
<name>A0A0E9TXB8_ANGAN</name>
<reference evidence="1" key="1">
    <citation type="submission" date="2014-11" db="EMBL/GenBank/DDBJ databases">
        <authorList>
            <person name="Amaro Gonzalez C."/>
        </authorList>
    </citation>
    <scope>NUCLEOTIDE SEQUENCE</scope>
</reference>
<evidence type="ECO:0000313" key="1">
    <source>
        <dbReference type="EMBL" id="JAH58201.1"/>
    </source>
</evidence>
<dbReference type="AlphaFoldDB" id="A0A0E9TXB8"/>